<organism evidence="10 11">
    <name type="scientific">Pontibacter arcticus</name>
    <dbReference type="NCBI Taxonomy" id="2080288"/>
    <lineage>
        <taxon>Bacteria</taxon>
        <taxon>Pseudomonadati</taxon>
        <taxon>Bacteroidota</taxon>
        <taxon>Cytophagia</taxon>
        <taxon>Cytophagales</taxon>
        <taxon>Hymenobacteraceae</taxon>
        <taxon>Pontibacter</taxon>
    </lineage>
</organism>
<dbReference type="CDD" id="cd06437">
    <property type="entry name" value="CESA_CaSu_A2"/>
    <property type="match status" value="1"/>
</dbReference>
<dbReference type="PANTHER" id="PTHR32044">
    <property type="entry name" value="GLUCOMANNAN 4-BETA-MANNOSYLTRANSFERASE 9"/>
    <property type="match status" value="1"/>
</dbReference>
<proteinExistence type="predicted"/>
<evidence type="ECO:0000256" key="3">
    <source>
        <dbReference type="ARBA" id="ARBA00022679"/>
    </source>
</evidence>
<protein>
    <submittedName>
        <fullName evidence="10">Histidine kinase</fullName>
    </submittedName>
</protein>
<dbReference type="FunFam" id="3.90.550.10:FF:000057">
    <property type="entry name" value="Glycosyltransferase-like protein, family 2"/>
    <property type="match status" value="1"/>
</dbReference>
<keyword evidence="5 9" id="KW-1133">Transmembrane helix</keyword>
<evidence type="ECO:0000256" key="8">
    <source>
        <dbReference type="ARBA" id="ARBA00023316"/>
    </source>
</evidence>
<evidence type="ECO:0000256" key="2">
    <source>
        <dbReference type="ARBA" id="ARBA00022676"/>
    </source>
</evidence>
<dbReference type="EMBL" id="QMDV01000004">
    <property type="protein sequence ID" value="RAU81743.1"/>
    <property type="molecule type" value="Genomic_DNA"/>
</dbReference>
<dbReference type="AlphaFoldDB" id="A0A364RBS4"/>
<dbReference type="GO" id="GO:0016757">
    <property type="term" value="F:glycosyltransferase activity"/>
    <property type="evidence" value="ECO:0007669"/>
    <property type="project" value="UniProtKB-KW"/>
</dbReference>
<dbReference type="GO" id="GO:0016301">
    <property type="term" value="F:kinase activity"/>
    <property type="evidence" value="ECO:0007669"/>
    <property type="project" value="UniProtKB-KW"/>
</dbReference>
<feature type="transmembrane region" description="Helical" evidence="9">
    <location>
        <begin position="466"/>
        <end position="487"/>
    </location>
</feature>
<dbReference type="SUPFAM" id="SSF53448">
    <property type="entry name" value="Nucleotide-diphospho-sugar transferases"/>
    <property type="match status" value="1"/>
</dbReference>
<gene>
    <name evidence="10" type="ORF">DP923_13655</name>
</gene>
<keyword evidence="2" id="KW-0328">Glycosyltransferase</keyword>
<feature type="transmembrane region" description="Helical" evidence="9">
    <location>
        <begin position="308"/>
        <end position="334"/>
    </location>
</feature>
<dbReference type="Proteomes" id="UP000251692">
    <property type="component" value="Unassembled WGS sequence"/>
</dbReference>
<dbReference type="RefSeq" id="WP_112306424.1">
    <property type="nucleotide sequence ID" value="NZ_QMDV01000004.1"/>
</dbReference>
<evidence type="ECO:0000256" key="4">
    <source>
        <dbReference type="ARBA" id="ARBA00022692"/>
    </source>
</evidence>
<dbReference type="Pfam" id="PF13641">
    <property type="entry name" value="Glyco_tranf_2_3"/>
    <property type="match status" value="1"/>
</dbReference>
<keyword evidence="6" id="KW-0333">Golgi apparatus</keyword>
<sequence length="491" mass="55516">MHLLSGLVLVIYGICLAFIFGYSLVQLHLTILYWLCKRSAQRIKAYPAPDVWPAVTVQLPVYNERYVVERLLDAIAAFDYPRHLLQVQILDDSTDDTTELIQTRLKTYEGSGIDFQHIRRERRSGFKAGALQYGLARATGDFIAIFDADFVPGPDFLKRTIPAFTSTKIGVVQTHWGHLNQNYSLLTRLQAFGLDAHFTVEQSGRNSAGHFINFNGTAGVWRKTCITDAGGWQADTLTEDLDLSYRAQLKNWQFVYLEQVETPSELPVAMGALKSQQFRWAKGAAETARKHLRQVWKSDKPAGTKAHAVFHLLNSGIFICVLVTALLSVPLLYIKAELPDLQFLFKIGAVLLISLLSLSFFYWTALYQKTHDASKTTWQFIPLFLLFLSMSMGLSLHNSLAVLEGYIGKKSPFIRTPKYNIVQAADSWRKQAYFLKSINLLTILEGILAVYFLFGIVAAFELHDFGLLPFHVLLMLGFGSVFLYSVLHSRR</sequence>
<dbReference type="InterPro" id="IPR029044">
    <property type="entry name" value="Nucleotide-diphossugar_trans"/>
</dbReference>
<feature type="transmembrane region" description="Helical" evidence="9">
    <location>
        <begin position="343"/>
        <end position="363"/>
    </location>
</feature>
<reference evidence="10 11" key="1">
    <citation type="submission" date="2018-06" db="EMBL/GenBank/DDBJ databases">
        <authorList>
            <person name="Liu Z.-W."/>
        </authorList>
    </citation>
    <scope>NUCLEOTIDE SEQUENCE [LARGE SCALE GENOMIC DNA]</scope>
    <source>
        <strain evidence="10 11">2b14</strain>
    </source>
</reference>
<keyword evidence="11" id="KW-1185">Reference proteome</keyword>
<comment type="caution">
    <text evidence="10">The sequence shown here is derived from an EMBL/GenBank/DDBJ whole genome shotgun (WGS) entry which is preliminary data.</text>
</comment>
<feature type="transmembrane region" description="Helical" evidence="9">
    <location>
        <begin position="383"/>
        <end position="403"/>
    </location>
</feature>
<evidence type="ECO:0000313" key="10">
    <source>
        <dbReference type="EMBL" id="RAU81743.1"/>
    </source>
</evidence>
<keyword evidence="3" id="KW-0808">Transferase</keyword>
<evidence type="ECO:0000313" key="11">
    <source>
        <dbReference type="Proteomes" id="UP000251692"/>
    </source>
</evidence>
<evidence type="ECO:0000256" key="6">
    <source>
        <dbReference type="ARBA" id="ARBA00023034"/>
    </source>
</evidence>
<keyword evidence="10" id="KW-0418">Kinase</keyword>
<accession>A0A364RBS4</accession>
<reference evidence="10 11" key="2">
    <citation type="submission" date="2018-07" db="EMBL/GenBank/DDBJ databases">
        <title>Pontibacter sp. 2b14 genomic sequence and assembly.</title>
        <authorList>
            <person name="Du Z.-J."/>
        </authorList>
    </citation>
    <scope>NUCLEOTIDE SEQUENCE [LARGE SCALE GENOMIC DNA]</scope>
    <source>
        <strain evidence="10 11">2b14</strain>
    </source>
</reference>
<feature type="transmembrane region" description="Helical" evidence="9">
    <location>
        <begin position="7"/>
        <end position="35"/>
    </location>
</feature>
<dbReference type="PANTHER" id="PTHR32044:SF80">
    <property type="entry name" value="XYLOGLUCAN GLYCOSYLTRANSFERASE 2-RELATED"/>
    <property type="match status" value="1"/>
</dbReference>
<feature type="transmembrane region" description="Helical" evidence="9">
    <location>
        <begin position="438"/>
        <end position="460"/>
    </location>
</feature>
<evidence type="ECO:0000256" key="5">
    <source>
        <dbReference type="ARBA" id="ARBA00022989"/>
    </source>
</evidence>
<evidence type="ECO:0000256" key="1">
    <source>
        <dbReference type="ARBA" id="ARBA00004653"/>
    </source>
</evidence>
<comment type="subcellular location">
    <subcellularLocation>
        <location evidence="1">Golgi apparatus membrane</location>
        <topology evidence="1">Multi-pass membrane protein</topology>
    </subcellularLocation>
</comment>
<dbReference type="GO" id="GO:0071555">
    <property type="term" value="P:cell wall organization"/>
    <property type="evidence" value="ECO:0007669"/>
    <property type="project" value="UniProtKB-KW"/>
</dbReference>
<keyword evidence="4 9" id="KW-0812">Transmembrane</keyword>
<evidence type="ECO:0000256" key="7">
    <source>
        <dbReference type="ARBA" id="ARBA00023136"/>
    </source>
</evidence>
<name>A0A364RBS4_9BACT</name>
<keyword evidence="8" id="KW-0961">Cell wall biogenesis/degradation</keyword>
<keyword evidence="7 9" id="KW-0472">Membrane</keyword>
<dbReference type="OrthoDB" id="9806824at2"/>
<dbReference type="Gene3D" id="3.90.550.10">
    <property type="entry name" value="Spore Coat Polysaccharide Biosynthesis Protein SpsA, Chain A"/>
    <property type="match status" value="1"/>
</dbReference>
<evidence type="ECO:0000256" key="9">
    <source>
        <dbReference type="SAM" id="Phobius"/>
    </source>
</evidence>